<evidence type="ECO:0000256" key="1">
    <source>
        <dbReference type="ARBA" id="ARBA00022801"/>
    </source>
</evidence>
<gene>
    <name evidence="3" type="ORF">HRbin22_00728</name>
</gene>
<dbReference type="PANTHER" id="PTHR43056:SF10">
    <property type="entry name" value="COCE_NOND FAMILY, PUTATIVE (AFU_ORTHOLOGUE AFUA_7G00600)-RELATED"/>
    <property type="match status" value="1"/>
</dbReference>
<dbReference type="InterPro" id="IPR008979">
    <property type="entry name" value="Galactose-bd-like_sf"/>
</dbReference>
<dbReference type="Pfam" id="PF02129">
    <property type="entry name" value="Peptidase_S15"/>
    <property type="match status" value="1"/>
</dbReference>
<dbReference type="EMBL" id="BEHY01000010">
    <property type="protein sequence ID" value="GBD08488.1"/>
    <property type="molecule type" value="Genomic_DNA"/>
</dbReference>
<dbReference type="InterPro" id="IPR005674">
    <property type="entry name" value="CocE/Ser_esterase"/>
</dbReference>
<feature type="domain" description="Xaa-Pro dipeptidyl-peptidase C-terminal" evidence="2">
    <location>
        <begin position="318"/>
        <end position="570"/>
    </location>
</feature>
<evidence type="ECO:0000259" key="2">
    <source>
        <dbReference type="SMART" id="SM00939"/>
    </source>
</evidence>
<dbReference type="Proteomes" id="UP000236642">
    <property type="component" value="Unassembled WGS sequence"/>
</dbReference>
<dbReference type="SUPFAM" id="SSF53474">
    <property type="entry name" value="alpha/beta-Hydrolases"/>
    <property type="match status" value="1"/>
</dbReference>
<dbReference type="Gene3D" id="2.60.120.260">
    <property type="entry name" value="Galactose-binding domain-like"/>
    <property type="match status" value="1"/>
</dbReference>
<dbReference type="Gene3D" id="1.10.3020.20">
    <property type="match status" value="1"/>
</dbReference>
<organism evidence="3 4">
    <name type="scientific">Candidatus Thermoflexus japonica</name>
    <dbReference type="NCBI Taxonomy" id="2035417"/>
    <lineage>
        <taxon>Bacteria</taxon>
        <taxon>Bacillati</taxon>
        <taxon>Chloroflexota</taxon>
        <taxon>Thermoflexia</taxon>
        <taxon>Thermoflexales</taxon>
        <taxon>Thermoflexaceae</taxon>
        <taxon>Thermoflexus</taxon>
    </lineage>
</organism>
<dbReference type="SUPFAM" id="SSF49785">
    <property type="entry name" value="Galactose-binding domain-like"/>
    <property type="match status" value="1"/>
</dbReference>
<evidence type="ECO:0000313" key="3">
    <source>
        <dbReference type="EMBL" id="GBD08488.1"/>
    </source>
</evidence>
<proteinExistence type="predicted"/>
<comment type="caution">
    <text evidence="3">The sequence shown here is derived from an EMBL/GenBank/DDBJ whole genome shotgun (WGS) entry which is preliminary data.</text>
</comment>
<dbReference type="Pfam" id="PF08530">
    <property type="entry name" value="PepX_C"/>
    <property type="match status" value="1"/>
</dbReference>
<accession>A0A2H5Y577</accession>
<dbReference type="NCBIfam" id="TIGR00976">
    <property type="entry name" value="CocE_NonD"/>
    <property type="match status" value="1"/>
</dbReference>
<dbReference type="EC" id="3.1.1.-" evidence="3"/>
<dbReference type="InterPro" id="IPR050585">
    <property type="entry name" value="Xaa-Pro_dipeptidyl-ppase/CocE"/>
</dbReference>
<keyword evidence="1 3" id="KW-0378">Hydrolase</keyword>
<dbReference type="InterPro" id="IPR000383">
    <property type="entry name" value="Xaa-Pro-like_dom"/>
</dbReference>
<dbReference type="PANTHER" id="PTHR43056">
    <property type="entry name" value="PEPTIDASE S9 PROLYL OLIGOPEPTIDASE"/>
    <property type="match status" value="1"/>
</dbReference>
<sequence>METRVVEVNGMRIEYDVPIPMDDGVVLRADVFRPAAEGRYPVLLSYGPYAKGLPFQLGYPRQWSILVQRCPEVSEGSSCRYQNWEVEDPEKWVPEGYICVRVDSRGAGRSPGVLDIFSPRETRDLYQCIEWAAAQPWSNGRVGLSGISYYAINQWLVAGLQPPHLTAMCAWEGAADFYRDWNRHGGILCTFTDSWFRGQVIPVQHGQGARGFLDPVTGEWVAGPETLPEEMLARNRVDSFQQARWRELDDEWYRARSADWSRVKVPFLSAGNWGGHGLHLRGNVEAFVQAASTQKWLEIHGLEHWTLYYSRYGYELRKRFFDYFLKGVDNGWDKEARVLLNVRHVDGFEFRKENEWPLARTRWTRLYLNPAGRLLAREPARQQSFVEYEAFGKGVTFRTPPFEQETEITGPLAAKLFISSTAPDADLFLILQLFDPEGREVTFTGALDPRAPLAQGWLRASHRKLDPERSLPYRPYHTHDELQWLIPGQIYEVDVEIWPTSIVIPPGYTLTLTIQGKDFEREETIPGVGPWAAFRGSGPFLHNDPWDRRPERVGGRVRIYGGGETPSFLLLPVIPRG</sequence>
<dbReference type="InterPro" id="IPR029058">
    <property type="entry name" value="AB_hydrolase_fold"/>
</dbReference>
<dbReference type="SMART" id="SM00939">
    <property type="entry name" value="PepX_C"/>
    <property type="match status" value="1"/>
</dbReference>
<dbReference type="GO" id="GO:0008239">
    <property type="term" value="F:dipeptidyl-peptidase activity"/>
    <property type="evidence" value="ECO:0007669"/>
    <property type="project" value="InterPro"/>
</dbReference>
<dbReference type="AlphaFoldDB" id="A0A2H5Y577"/>
<reference evidence="4" key="1">
    <citation type="submission" date="2017-09" db="EMBL/GenBank/DDBJ databases">
        <title>Metaegenomics of thermophilic ammonia-oxidizing enrichment culture.</title>
        <authorList>
            <person name="Kato S."/>
            <person name="Suzuki K."/>
        </authorList>
    </citation>
    <scope>NUCLEOTIDE SEQUENCE [LARGE SCALE GENOMIC DNA]</scope>
</reference>
<name>A0A2H5Y577_9CHLR</name>
<dbReference type="InterPro" id="IPR013736">
    <property type="entry name" value="Xaa-Pro_dipept_C"/>
</dbReference>
<protein>
    <submittedName>
        <fullName evidence="3">Serine esterase</fullName>
        <ecNumber evidence="3">3.1.1.-</ecNumber>
    </submittedName>
</protein>
<dbReference type="Gene3D" id="3.40.50.1820">
    <property type="entry name" value="alpha/beta hydrolase"/>
    <property type="match status" value="1"/>
</dbReference>
<evidence type="ECO:0000313" key="4">
    <source>
        <dbReference type="Proteomes" id="UP000236642"/>
    </source>
</evidence>